<organism evidence="1 2">
    <name type="scientific">Microbacterium istanbulense</name>
    <dbReference type="NCBI Taxonomy" id="3122049"/>
    <lineage>
        <taxon>Bacteria</taxon>
        <taxon>Bacillati</taxon>
        <taxon>Actinomycetota</taxon>
        <taxon>Actinomycetes</taxon>
        <taxon>Micrococcales</taxon>
        <taxon>Microbacteriaceae</taxon>
        <taxon>Microbacterium</taxon>
    </lineage>
</organism>
<keyword evidence="2" id="KW-1185">Reference proteome</keyword>
<dbReference type="Proteomes" id="UP001366085">
    <property type="component" value="Unassembled WGS sequence"/>
</dbReference>
<dbReference type="CDD" id="cd07505">
    <property type="entry name" value="HAD_BPGM-like"/>
    <property type="match status" value="1"/>
</dbReference>
<protein>
    <submittedName>
        <fullName evidence="1">HAD family phosphatase</fullName>
    </submittedName>
</protein>
<dbReference type="PRINTS" id="PR00413">
    <property type="entry name" value="HADHALOGNASE"/>
</dbReference>
<dbReference type="InterPro" id="IPR036412">
    <property type="entry name" value="HAD-like_sf"/>
</dbReference>
<dbReference type="Pfam" id="PF00702">
    <property type="entry name" value="Hydrolase"/>
    <property type="match status" value="1"/>
</dbReference>
<dbReference type="PANTHER" id="PTHR18901">
    <property type="entry name" value="2-DEOXYGLUCOSE-6-PHOSPHATE PHOSPHATASE 2"/>
    <property type="match status" value="1"/>
</dbReference>
<proteinExistence type="predicted"/>
<dbReference type="NCBIfam" id="TIGR01509">
    <property type="entry name" value="HAD-SF-IA-v3"/>
    <property type="match status" value="1"/>
</dbReference>
<gene>
    <name evidence="1" type="ORF">WDU93_14330</name>
</gene>
<dbReference type="EMBL" id="JBBDGN010000018">
    <property type="protein sequence ID" value="MEJ1092861.1"/>
    <property type="molecule type" value="Genomic_DNA"/>
</dbReference>
<name>A0ABU8LQL4_9MICO</name>
<dbReference type="InterPro" id="IPR023214">
    <property type="entry name" value="HAD_sf"/>
</dbReference>
<dbReference type="PANTHER" id="PTHR18901:SF38">
    <property type="entry name" value="PSEUDOURIDINE-5'-PHOSPHATASE"/>
    <property type="match status" value="1"/>
</dbReference>
<sequence length="236" mass="25061">MSTKPSAVLWDMDGTLVDTEPYWMEAETALVTSYGGTWSHEEAMELVGKGLLDSAGILQAAGVDMEAEAIVQHLTDEVAEKLRTQGVPFRPGARELLADLRAAGIPTALVTMSLRRMAERVVELIDFDAFDLIVAGDEVTHAKPHPAPYLRAAELLEIDIADAVALEDSVTGLSSAVASGARTIGVPHLVPLDGHGAHELWPTLAGRTADDVVGFHAANTGTDSAERAENTEESAR</sequence>
<accession>A0ABU8LQL4</accession>
<dbReference type="Gene3D" id="1.10.150.240">
    <property type="entry name" value="Putative phosphatase, domain 2"/>
    <property type="match status" value="1"/>
</dbReference>
<reference evidence="1 2" key="1">
    <citation type="submission" date="2024-02" db="EMBL/GenBank/DDBJ databases">
        <authorList>
            <person name="Saticioglu I.B."/>
        </authorList>
    </citation>
    <scope>NUCLEOTIDE SEQUENCE [LARGE SCALE GENOMIC DNA]</scope>
    <source>
        <strain evidence="1 2">Mu-43</strain>
    </source>
</reference>
<dbReference type="Gene3D" id="3.40.50.1000">
    <property type="entry name" value="HAD superfamily/HAD-like"/>
    <property type="match status" value="1"/>
</dbReference>
<dbReference type="SFLD" id="SFLDS00003">
    <property type="entry name" value="Haloacid_Dehalogenase"/>
    <property type="match status" value="1"/>
</dbReference>
<evidence type="ECO:0000313" key="2">
    <source>
        <dbReference type="Proteomes" id="UP001366085"/>
    </source>
</evidence>
<dbReference type="SFLD" id="SFLDG01129">
    <property type="entry name" value="C1.5:_HAD__Beta-PGM__Phosphata"/>
    <property type="match status" value="1"/>
</dbReference>
<dbReference type="InterPro" id="IPR006439">
    <property type="entry name" value="HAD-SF_hydro_IA"/>
</dbReference>
<dbReference type="InterPro" id="IPR023198">
    <property type="entry name" value="PGP-like_dom2"/>
</dbReference>
<comment type="caution">
    <text evidence="1">The sequence shown here is derived from an EMBL/GenBank/DDBJ whole genome shotgun (WGS) entry which is preliminary data.</text>
</comment>
<dbReference type="SUPFAM" id="SSF56784">
    <property type="entry name" value="HAD-like"/>
    <property type="match status" value="1"/>
</dbReference>
<evidence type="ECO:0000313" key="1">
    <source>
        <dbReference type="EMBL" id="MEJ1092861.1"/>
    </source>
</evidence>